<feature type="compositionally biased region" description="Polar residues" evidence="7">
    <location>
        <begin position="1222"/>
        <end position="1231"/>
    </location>
</feature>
<dbReference type="InterPro" id="IPR017970">
    <property type="entry name" value="Homeobox_CS"/>
</dbReference>
<dbReference type="AlphaFoldDB" id="A0A1I8JLM6"/>
<dbReference type="SUPFAM" id="SSF46689">
    <property type="entry name" value="Homeodomain-like"/>
    <property type="match status" value="1"/>
</dbReference>
<dbReference type="SUPFAM" id="SSF56672">
    <property type="entry name" value="DNA/RNA polymerases"/>
    <property type="match status" value="1"/>
</dbReference>
<dbReference type="SMART" id="SM00389">
    <property type="entry name" value="HOX"/>
    <property type="match status" value="1"/>
</dbReference>
<dbReference type="InterPro" id="IPR001356">
    <property type="entry name" value="HD"/>
</dbReference>
<dbReference type="CDD" id="cd00086">
    <property type="entry name" value="homeodomain"/>
    <property type="match status" value="1"/>
</dbReference>
<feature type="region of interest" description="Disordered" evidence="7">
    <location>
        <begin position="20"/>
        <end position="51"/>
    </location>
</feature>
<dbReference type="InterPro" id="IPR050951">
    <property type="entry name" value="Retrovirus_Pol_polyprotein"/>
</dbReference>
<dbReference type="GO" id="GO:0003677">
    <property type="term" value="F:DNA binding"/>
    <property type="evidence" value="ECO:0007669"/>
    <property type="project" value="UniProtKB-UniRule"/>
</dbReference>
<reference evidence="10" key="1">
    <citation type="submission" date="2016-11" db="UniProtKB">
        <authorList>
            <consortium name="WormBaseParasite"/>
        </authorList>
    </citation>
    <scope>IDENTIFICATION</scope>
</reference>
<evidence type="ECO:0000256" key="4">
    <source>
        <dbReference type="ARBA" id="ARBA00023242"/>
    </source>
</evidence>
<accession>A0A1I8JLM6</accession>
<dbReference type="InterPro" id="IPR043502">
    <property type="entry name" value="DNA/RNA_pol_sf"/>
</dbReference>
<feature type="DNA-binding region" description="Homeobox" evidence="5">
    <location>
        <begin position="404"/>
        <end position="463"/>
    </location>
</feature>
<dbReference type="Gene3D" id="3.30.70.270">
    <property type="match status" value="2"/>
</dbReference>
<evidence type="ECO:0000259" key="8">
    <source>
        <dbReference type="PROSITE" id="PS50071"/>
    </source>
</evidence>
<dbReference type="PROSITE" id="PS00027">
    <property type="entry name" value="HOMEOBOX_1"/>
    <property type="match status" value="1"/>
</dbReference>
<feature type="region of interest" description="Disordered" evidence="7">
    <location>
        <begin position="296"/>
        <end position="409"/>
    </location>
</feature>
<dbReference type="PROSITE" id="PS50071">
    <property type="entry name" value="HOMEOBOX_2"/>
    <property type="match status" value="1"/>
</dbReference>
<keyword evidence="9" id="KW-1185">Reference proteome</keyword>
<dbReference type="WBParaSite" id="maker-uti_cns_0049053-snap-gene-0.2-mRNA-1">
    <property type="protein sequence ID" value="maker-uti_cns_0049053-snap-gene-0.2-mRNA-1"/>
    <property type="gene ID" value="maker-uti_cns_0049053-snap-gene-0.2"/>
</dbReference>
<feature type="region of interest" description="Disordered" evidence="7">
    <location>
        <begin position="73"/>
        <end position="92"/>
    </location>
</feature>
<dbReference type="PANTHER" id="PTHR37984">
    <property type="entry name" value="PROTEIN CBG26694"/>
    <property type="match status" value="1"/>
</dbReference>
<evidence type="ECO:0000256" key="6">
    <source>
        <dbReference type="RuleBase" id="RU000682"/>
    </source>
</evidence>
<organism evidence="9 10">
    <name type="scientific">Macrostomum lignano</name>
    <dbReference type="NCBI Taxonomy" id="282301"/>
    <lineage>
        <taxon>Eukaryota</taxon>
        <taxon>Metazoa</taxon>
        <taxon>Spiralia</taxon>
        <taxon>Lophotrochozoa</taxon>
        <taxon>Platyhelminthes</taxon>
        <taxon>Rhabditophora</taxon>
        <taxon>Macrostomorpha</taxon>
        <taxon>Macrostomida</taxon>
        <taxon>Macrostomidae</taxon>
        <taxon>Macrostomum</taxon>
    </lineage>
</organism>
<dbReference type="PANTHER" id="PTHR37984:SF5">
    <property type="entry name" value="PROTEIN NYNRIN-LIKE"/>
    <property type="match status" value="1"/>
</dbReference>
<dbReference type="Proteomes" id="UP000095280">
    <property type="component" value="Unplaced"/>
</dbReference>
<dbReference type="InterPro" id="IPR043128">
    <property type="entry name" value="Rev_trsase/Diguanyl_cyclase"/>
</dbReference>
<protein>
    <submittedName>
        <fullName evidence="10">Homeobox domain-containing protein</fullName>
    </submittedName>
</protein>
<feature type="region of interest" description="Disordered" evidence="7">
    <location>
        <begin position="1190"/>
        <end position="1231"/>
    </location>
</feature>
<dbReference type="Gene3D" id="1.10.10.60">
    <property type="entry name" value="Homeodomain-like"/>
    <property type="match status" value="1"/>
</dbReference>
<feature type="domain" description="Homeobox" evidence="8">
    <location>
        <begin position="402"/>
        <end position="462"/>
    </location>
</feature>
<keyword evidence="4 5" id="KW-0539">Nucleus</keyword>
<name>A0A1I8JLM6_9PLAT</name>
<evidence type="ECO:0000256" key="5">
    <source>
        <dbReference type="PROSITE-ProRule" id="PRU00108"/>
    </source>
</evidence>
<evidence type="ECO:0000256" key="2">
    <source>
        <dbReference type="ARBA" id="ARBA00023125"/>
    </source>
</evidence>
<proteinExistence type="predicted"/>
<evidence type="ECO:0000256" key="7">
    <source>
        <dbReference type="SAM" id="MobiDB-lite"/>
    </source>
</evidence>
<feature type="compositionally biased region" description="Acidic residues" evidence="7">
    <location>
        <begin position="348"/>
        <end position="365"/>
    </location>
</feature>
<keyword evidence="2 5" id="KW-0238">DNA-binding</keyword>
<sequence length="1231" mass="133170">HSGLLVAGADAAEAAHCHTDTANGAEDNGGRRHQADDVGGGSDMRPGAAGDAAVLEGHPQGVLLGELKAGTQGQAARAHAGEREAEQQQADFDDSAKAFAVTAHSCASIPPPLMACFLILGRPASLNLNWEQQNVPTLRLAEFPTLQFRPRNPSFGNSGGKNIRTKKSPSYWERRGGGSERGWRPMAFVAPIDRVRCSACTGWLRIFFCYFFCCFFPTRNFALWRHWDASDVGRDAAVATPLRLMSSHLNSSMFSMSSHLANLDSRIQTWLAVAESSPCFPAAANAVAAAAAASGRCPSSTDSSEMQSDGRGSVNRTSPDADGNHAAAGLACRRPSATPATAANNQADDGDNEDAEDDELEDDDGAGMLDEKRNATAMSGQLVGDGQTAAAMSPTEKRADSAKARRHRTSFTSAQLSALENVFEHTHYPDAFLREDLARSIRLTEARVQVWFQNRRAKFRRYFRSGLSSNSRLAGSRVFGIDSAILRVEGAQRACRTAWRARRGAASGGSVVGPASVELVRLGQDLAHVRVRLAAHLHQPHAVGEVGSQQLVSDKHQHGAADVQQEVEPLWICQQGVPHAQQVGQAELLRQQQGEVAEGVELRLQAQLSEATVQRQVQQSQTGLKLAHAALDSGLAGWSRISDISDVKQKNASGSAWAAQSGLGSLAMGLLALRQPKHVRVAPPGGPGQQGVDAELAAAERLRLKQPGLYAVPQRGLPSSRPAEVQIGAQPAAILVNLLQSLVILEVLGPLAVGIQIQRMIAAGAFNTGALAFLIRLQDDFFDVLIVEAAHFGQVSRPLGRSGVQVAEQQAPGDCPMAAALGTAVEGFVAKAMQIQRILGEDVLKYGSSVTCNSGVASRMKSGVKQPSATDKSPASPLKHAKMVVMADAEAQSQPIKGSDGPARAVAGAMEIERLELGNNYSRWLDRFTIVAKFYRWDSTAKAQMLLMRLSTALYDTLADQASPKKPSELSYSEIETALTSILVPATFVLAERYSFQLCSRKSGESVRTYAERVLKAAEKCEFINKDERLRDQFICGLADQNVIGKLLVKDHLRLSFKEAVAEAEAHSALVSTDIMKKKQLKDRESQVRERLEQHGLKVNEEKCQICQSRVRFLGFILDNGMILPDPEKVRALQEMETPKTMAELESLIGLVRFSGRFVPNLSHYLEPLTRLMRGRREFQWDSEQDEAFQRINRGRTDDRVGRGTPGDASHSSKDVAVIGSPNGTQHTSRH</sequence>
<evidence type="ECO:0000313" key="9">
    <source>
        <dbReference type="Proteomes" id="UP000095280"/>
    </source>
</evidence>
<dbReference type="GO" id="GO:0005634">
    <property type="term" value="C:nucleus"/>
    <property type="evidence" value="ECO:0007669"/>
    <property type="project" value="UniProtKB-SubCell"/>
</dbReference>
<dbReference type="FunFam" id="1.10.10.60:FF:000679">
    <property type="entry name" value="Homeobox protein aristaless"/>
    <property type="match status" value="1"/>
</dbReference>
<feature type="compositionally biased region" description="Polar residues" evidence="7">
    <location>
        <begin position="297"/>
        <end position="307"/>
    </location>
</feature>
<keyword evidence="3 5" id="KW-0371">Homeobox</keyword>
<dbReference type="GO" id="GO:0000981">
    <property type="term" value="F:DNA-binding transcription factor activity, RNA polymerase II-specific"/>
    <property type="evidence" value="ECO:0007669"/>
    <property type="project" value="InterPro"/>
</dbReference>
<evidence type="ECO:0000256" key="3">
    <source>
        <dbReference type="ARBA" id="ARBA00023155"/>
    </source>
</evidence>
<dbReference type="InterPro" id="IPR009057">
    <property type="entry name" value="Homeodomain-like_sf"/>
</dbReference>
<dbReference type="Pfam" id="PF00046">
    <property type="entry name" value="Homeodomain"/>
    <property type="match status" value="1"/>
</dbReference>
<evidence type="ECO:0000256" key="1">
    <source>
        <dbReference type="ARBA" id="ARBA00004123"/>
    </source>
</evidence>
<comment type="subcellular location">
    <subcellularLocation>
        <location evidence="1 5 6">Nucleus</location>
    </subcellularLocation>
</comment>
<evidence type="ECO:0000313" key="10">
    <source>
        <dbReference type="WBParaSite" id="maker-uti_cns_0049053-snap-gene-0.2-mRNA-1"/>
    </source>
</evidence>